<evidence type="ECO:0000256" key="3">
    <source>
        <dbReference type="ARBA" id="ARBA00022801"/>
    </source>
</evidence>
<reference evidence="6" key="4">
    <citation type="submission" date="2025-08" db="UniProtKB">
        <authorList>
            <consortium name="Ensembl"/>
        </authorList>
    </citation>
    <scope>IDENTIFICATION</scope>
</reference>
<dbReference type="AlphaFoldDB" id="A0A4W3JI23"/>
<name>A0A4W3JI23_CALMI</name>
<reference evidence="7" key="2">
    <citation type="journal article" date="2007" name="PLoS Biol.">
        <title>Survey sequencing and comparative analysis of the elephant shark (Callorhinchus milii) genome.</title>
        <authorList>
            <person name="Venkatesh B."/>
            <person name="Kirkness E.F."/>
            <person name="Loh Y.H."/>
            <person name="Halpern A.L."/>
            <person name="Lee A.P."/>
            <person name="Johnson J."/>
            <person name="Dandona N."/>
            <person name="Viswanathan L.D."/>
            <person name="Tay A."/>
            <person name="Venter J.C."/>
            <person name="Strausberg R.L."/>
            <person name="Brenner S."/>
        </authorList>
    </citation>
    <scope>NUCLEOTIDE SEQUENCE [LARGE SCALE GENOMIC DNA]</scope>
</reference>
<dbReference type="FunFam" id="3.90.70.10:FF:000048">
    <property type="entry name" value="Ubiquitin carboxyl-terminal hydrolase 31"/>
    <property type="match status" value="1"/>
</dbReference>
<dbReference type="Gene3D" id="3.90.70.10">
    <property type="entry name" value="Cysteine proteinases"/>
    <property type="match status" value="2"/>
</dbReference>
<dbReference type="Proteomes" id="UP000314986">
    <property type="component" value="Unassembled WGS sequence"/>
</dbReference>
<dbReference type="InterPro" id="IPR038765">
    <property type="entry name" value="Papain-like_cys_pep_sf"/>
</dbReference>
<dbReference type="GO" id="GO:0016579">
    <property type="term" value="P:protein deubiquitination"/>
    <property type="evidence" value="ECO:0007669"/>
    <property type="project" value="InterPro"/>
</dbReference>
<evidence type="ECO:0000256" key="2">
    <source>
        <dbReference type="ARBA" id="ARBA00012759"/>
    </source>
</evidence>
<dbReference type="PROSITE" id="PS50235">
    <property type="entry name" value="USP_3"/>
    <property type="match status" value="1"/>
</dbReference>
<dbReference type="Ensembl" id="ENSCMIT00000043705.1">
    <property type="protein sequence ID" value="ENSCMIP00000043084.1"/>
    <property type="gene ID" value="ENSCMIG00000017881.1"/>
</dbReference>
<dbReference type="InterPro" id="IPR050185">
    <property type="entry name" value="Ub_carboxyl-term_hydrolase"/>
</dbReference>
<sequence>PPSTPPDPNHQLGCASLTVSGLGRPPDVKVAKYGSQFRGNSQHDALEFLLWLLDRVHEDLNSSPNKRSRPNAKQPAQQTGNQSFVQELFQAQYRSSLTCPHCLKQSNTFDPFLCLTLPIPPRQTRALSVTLVLQPKNLRYLRTGFAVPLLGTVADLRELVAQEGKIPAGEILLSEVYPSGFERSFSDAEDLNTIAEGDCVYAFQAPSLRGGGSARLSDGCPTETVYQGAKVLLLICNVAGSGTRALRFGPPFLVREDRSLSWDQLQGSLLSKLSHLMRSEARLQNTASLFRIRVVGTLAANFYLSSQDSCPLQHPAVTRWRRVGGGPSVYHGDCVFFRLFGSIQEEVVQDAESVRLQHQRHQEAHSCTLAQCFQLYTQEEQLAPDDAWRCPHCNILQQGTVKLNLWTLPDILVIHLKRFRQVGERRTKLSTLVTAPLCGLDMSPHLVKRPASTKSFLSHWSPWRRPRSPGDNYVYDMYAVCNHHGSMQGGHYTASCRNSVDGLWYNYDDSNVELIPEAEICTRAAYILFYQRRNSIPPWSANTSVAGSTSSSVSDHWLYRLTGDDKRGSLVSRASTNCTSLPSSPESPVFPENQLSGAVELRPFARGTRGRSVSMKAAAPVVPKEPGLKSTMRWSLGSKDRPSSVPGALVEYLESGRRPRCTTQSIVPRMTSTVDTLSSKPERQGAAEGIKQQGSGNADVMGSRLQECSSDLRHSRSNEISTNERTSSLKRSGKRRNSGSQQRNSFTLGPNKAAVGRKPLQGKVEDSLLREDGNGKSSDTVCIGSVSSLALNDTLKRSKGQYGSRKLDESYLLRSTAPEAQGLTEAGIRYSSGEEPRLNDRMRSFLRVSFLKKDTKRQCDSENFKAGVHDRTLPMATLPNGALNGQPRGEQASVISPRAGVDEAKCREMLNSGRRSLSEELRRSRSSSSIEATGWRRTGSLVKNGPSCQQARQLTIDRGRSATLQRTRFSSASLGRRKPVPESSF</sequence>
<dbReference type="PANTHER" id="PTHR21646:SF20">
    <property type="entry name" value="UBIQUITIN CARBOXYL-TERMINAL HYDROLASE 43"/>
    <property type="match status" value="1"/>
</dbReference>
<dbReference type="EC" id="3.4.19.12" evidence="2"/>
<dbReference type="InterPro" id="IPR028889">
    <property type="entry name" value="USP"/>
</dbReference>
<feature type="region of interest" description="Disordered" evidence="4">
    <location>
        <begin position="60"/>
        <end position="80"/>
    </location>
</feature>
<reference evidence="7" key="1">
    <citation type="journal article" date="2006" name="Science">
        <title>Ancient noncoding elements conserved in the human genome.</title>
        <authorList>
            <person name="Venkatesh B."/>
            <person name="Kirkness E.F."/>
            <person name="Loh Y.H."/>
            <person name="Halpern A.L."/>
            <person name="Lee A.P."/>
            <person name="Johnson J."/>
            <person name="Dandona N."/>
            <person name="Viswanathan L.D."/>
            <person name="Tay A."/>
            <person name="Venter J.C."/>
            <person name="Strausberg R.L."/>
            <person name="Brenner S."/>
        </authorList>
    </citation>
    <scope>NUCLEOTIDE SEQUENCE [LARGE SCALE GENOMIC DNA]</scope>
</reference>
<evidence type="ECO:0000259" key="5">
    <source>
        <dbReference type="PROSITE" id="PS50235"/>
    </source>
</evidence>
<feature type="compositionally biased region" description="Polar residues" evidence="4">
    <location>
        <begin position="962"/>
        <end position="973"/>
    </location>
</feature>
<dbReference type="InParanoid" id="A0A4W3JI23"/>
<dbReference type="OMA" id="WKQPGCL"/>
<comment type="catalytic activity">
    <reaction evidence="1">
        <text>Thiol-dependent hydrolysis of ester, thioester, amide, peptide and isopeptide bonds formed by the C-terminal Gly of ubiquitin (a 76-residue protein attached to proteins as an intracellular targeting signal).</text>
        <dbReference type="EC" id="3.4.19.12"/>
    </reaction>
</comment>
<feature type="compositionally biased region" description="Polar residues" evidence="4">
    <location>
        <begin position="738"/>
        <end position="748"/>
    </location>
</feature>
<feature type="region of interest" description="Disordered" evidence="4">
    <location>
        <begin position="656"/>
        <end position="764"/>
    </location>
</feature>
<dbReference type="PANTHER" id="PTHR21646">
    <property type="entry name" value="UBIQUITIN CARBOXYL-TERMINAL HYDROLASE"/>
    <property type="match status" value="1"/>
</dbReference>
<reference evidence="7" key="3">
    <citation type="journal article" date="2014" name="Nature">
        <title>Elephant shark genome provides unique insights into gnathostome evolution.</title>
        <authorList>
            <consortium name="International Elephant Shark Genome Sequencing Consortium"/>
            <person name="Venkatesh B."/>
            <person name="Lee A.P."/>
            <person name="Ravi V."/>
            <person name="Maurya A.K."/>
            <person name="Lian M.M."/>
            <person name="Swann J.B."/>
            <person name="Ohta Y."/>
            <person name="Flajnik M.F."/>
            <person name="Sutoh Y."/>
            <person name="Kasahara M."/>
            <person name="Hoon S."/>
            <person name="Gangu V."/>
            <person name="Roy S.W."/>
            <person name="Irimia M."/>
            <person name="Korzh V."/>
            <person name="Kondrychyn I."/>
            <person name="Lim Z.W."/>
            <person name="Tay B.H."/>
            <person name="Tohari S."/>
            <person name="Kong K.W."/>
            <person name="Ho S."/>
            <person name="Lorente-Galdos B."/>
            <person name="Quilez J."/>
            <person name="Marques-Bonet T."/>
            <person name="Raney B.J."/>
            <person name="Ingham P.W."/>
            <person name="Tay A."/>
            <person name="Hillier L.W."/>
            <person name="Minx P."/>
            <person name="Boehm T."/>
            <person name="Wilson R.K."/>
            <person name="Brenner S."/>
            <person name="Warren W.C."/>
        </authorList>
    </citation>
    <scope>NUCLEOTIDE SEQUENCE [LARGE SCALE GENOMIC DNA]</scope>
</reference>
<evidence type="ECO:0000313" key="7">
    <source>
        <dbReference type="Proteomes" id="UP000314986"/>
    </source>
</evidence>
<dbReference type="GeneTree" id="ENSGT00940000158772"/>
<feature type="compositionally biased region" description="Polar residues" evidence="4">
    <location>
        <begin position="718"/>
        <end position="730"/>
    </location>
</feature>
<proteinExistence type="predicted"/>
<dbReference type="STRING" id="7868.ENSCMIP00000043084"/>
<feature type="compositionally biased region" description="Polar residues" evidence="4">
    <location>
        <begin position="661"/>
        <end position="679"/>
    </location>
</feature>
<reference evidence="6" key="5">
    <citation type="submission" date="2025-09" db="UniProtKB">
        <authorList>
            <consortium name="Ensembl"/>
        </authorList>
    </citation>
    <scope>IDENTIFICATION</scope>
</reference>
<organism evidence="6 7">
    <name type="scientific">Callorhinchus milii</name>
    <name type="common">Ghost shark</name>
    <dbReference type="NCBI Taxonomy" id="7868"/>
    <lineage>
        <taxon>Eukaryota</taxon>
        <taxon>Metazoa</taxon>
        <taxon>Chordata</taxon>
        <taxon>Craniata</taxon>
        <taxon>Vertebrata</taxon>
        <taxon>Chondrichthyes</taxon>
        <taxon>Holocephali</taxon>
        <taxon>Chimaeriformes</taxon>
        <taxon>Callorhinchidae</taxon>
        <taxon>Callorhinchus</taxon>
    </lineage>
</organism>
<accession>A0A4W3JI23</accession>
<feature type="region of interest" description="Disordered" evidence="4">
    <location>
        <begin position="913"/>
        <end position="985"/>
    </location>
</feature>
<evidence type="ECO:0000256" key="1">
    <source>
        <dbReference type="ARBA" id="ARBA00000707"/>
    </source>
</evidence>
<keyword evidence="7" id="KW-1185">Reference proteome</keyword>
<feature type="domain" description="USP" evidence="5">
    <location>
        <begin position="1"/>
        <end position="533"/>
    </location>
</feature>
<dbReference type="CDD" id="cd02674">
    <property type="entry name" value="Peptidase_C19R"/>
    <property type="match status" value="1"/>
</dbReference>
<dbReference type="Pfam" id="PF00443">
    <property type="entry name" value="UCH"/>
    <property type="match status" value="1"/>
</dbReference>
<dbReference type="InterPro" id="IPR001394">
    <property type="entry name" value="Peptidase_C19_UCH"/>
</dbReference>
<dbReference type="SUPFAM" id="SSF54001">
    <property type="entry name" value="Cysteine proteinases"/>
    <property type="match status" value="1"/>
</dbReference>
<keyword evidence="3" id="KW-0378">Hydrolase</keyword>
<evidence type="ECO:0000256" key="4">
    <source>
        <dbReference type="SAM" id="MobiDB-lite"/>
    </source>
</evidence>
<evidence type="ECO:0000313" key="6">
    <source>
        <dbReference type="Ensembl" id="ENSCMIP00000043084.1"/>
    </source>
</evidence>
<protein>
    <recommendedName>
        <fullName evidence="2">ubiquitinyl hydrolase 1</fullName>
        <ecNumber evidence="2">3.4.19.12</ecNumber>
    </recommendedName>
</protein>
<dbReference type="GO" id="GO:0004843">
    <property type="term" value="F:cysteine-type deubiquitinase activity"/>
    <property type="evidence" value="ECO:0007669"/>
    <property type="project" value="UniProtKB-EC"/>
</dbReference>